<dbReference type="Proteomes" id="UP001500604">
    <property type="component" value="Unassembled WGS sequence"/>
</dbReference>
<protein>
    <recommendedName>
        <fullName evidence="7">UDP-3-O-acylglucosamine N-acyltransferase</fullName>
        <ecNumber evidence="7">2.3.1.191</ecNumber>
    </recommendedName>
</protein>
<sequence>MKAEKHFTLAELAEFLCADIQGDSTIVIHRLATLQEAGKGALTFLSNPAYEKFLSDTEASAVLLSPEMAEKYEVNALVMKNPYLGYARVSRLFEPEPVEYVVHPTAWIDETAVVSPEASIGPQVTIEAGASVAAGARIGAGSVIGRNSMIGKDTLLNPNVTICHGVVVGDRCILHSGAVLGSDGFGFAHDGQGWVKIAQLGGVVVGDDVEIGANSAIDRGALADTVIGHGVIIDNHVHVAHNVVIGDKTAIAGCTGISGSTKIGRNCIIAGGCGIAGHLEIADGVHLAGMAMVTKSILKPGQYSSGSVGCMPVREWRKNTVRFRQLDDMARRLKELEKKLD</sequence>
<dbReference type="RefSeq" id="WP_345199435.1">
    <property type="nucleotide sequence ID" value="NZ_BAABFL010000481.1"/>
</dbReference>
<dbReference type="InterPro" id="IPR020573">
    <property type="entry name" value="UDP_GlcNAc_AcTrfase_non-rep"/>
</dbReference>
<dbReference type="Gene3D" id="1.20.5.170">
    <property type="match status" value="1"/>
</dbReference>
<dbReference type="InterPro" id="IPR007691">
    <property type="entry name" value="LpxD"/>
</dbReference>
<comment type="function">
    <text evidence="7">Catalyzes the N-acylation of UDP-3-O-acylglucosamine using 3-hydroxyacyl-ACP as the acyl donor. Is involved in the biosynthesis of lipid A, a phosphorylated glycolipid that anchors the lipopolysaccharide to the outer membrane of the cell.</text>
</comment>
<dbReference type="Gene3D" id="3.40.1390.10">
    <property type="entry name" value="MurE/MurF, N-terminal domain"/>
    <property type="match status" value="1"/>
</dbReference>
<organism evidence="9 10">
    <name type="scientific">Kistimonas scapharcae</name>
    <dbReference type="NCBI Taxonomy" id="1036133"/>
    <lineage>
        <taxon>Bacteria</taxon>
        <taxon>Pseudomonadati</taxon>
        <taxon>Pseudomonadota</taxon>
        <taxon>Gammaproteobacteria</taxon>
        <taxon>Oceanospirillales</taxon>
        <taxon>Endozoicomonadaceae</taxon>
        <taxon>Kistimonas</taxon>
    </lineage>
</organism>
<keyword evidence="10" id="KW-1185">Reference proteome</keyword>
<comment type="pathway">
    <text evidence="7">Bacterial outer membrane biogenesis; LPS lipid A biosynthesis.</text>
</comment>
<dbReference type="Pfam" id="PF00132">
    <property type="entry name" value="Hexapep"/>
    <property type="match status" value="1"/>
</dbReference>
<dbReference type="EMBL" id="BAABFL010000481">
    <property type="protein sequence ID" value="GAA4652802.1"/>
    <property type="molecule type" value="Genomic_DNA"/>
</dbReference>
<comment type="subunit">
    <text evidence="7">Homotrimer.</text>
</comment>
<evidence type="ECO:0000313" key="9">
    <source>
        <dbReference type="EMBL" id="GAA4652802.1"/>
    </source>
</evidence>
<dbReference type="SUPFAM" id="SSF51161">
    <property type="entry name" value="Trimeric LpxA-like enzymes"/>
    <property type="match status" value="1"/>
</dbReference>
<keyword evidence="5 7" id="KW-0443">Lipid metabolism</keyword>
<dbReference type="NCBIfam" id="TIGR01853">
    <property type="entry name" value="lipid_A_lpxD"/>
    <property type="match status" value="1"/>
</dbReference>
<evidence type="ECO:0000256" key="7">
    <source>
        <dbReference type="HAMAP-Rule" id="MF_00523"/>
    </source>
</evidence>
<name>A0ABP8VCR9_9GAMM</name>
<feature type="domain" description="UDP-3-O-[3-hydroxymyristoyl] glucosamine N-acyltransferase non-repeat region" evidence="8">
    <location>
        <begin position="26"/>
        <end position="92"/>
    </location>
</feature>
<comment type="similarity">
    <text evidence="7">Belongs to the transferase hexapeptide repeat family. LpxD subfamily.</text>
</comment>
<evidence type="ECO:0000259" key="8">
    <source>
        <dbReference type="Pfam" id="PF04613"/>
    </source>
</evidence>
<dbReference type="InterPro" id="IPR011004">
    <property type="entry name" value="Trimer_LpxA-like_sf"/>
</dbReference>
<keyword evidence="1 7" id="KW-0444">Lipid biosynthesis</keyword>
<dbReference type="PANTHER" id="PTHR43378">
    <property type="entry name" value="UDP-3-O-ACYLGLUCOSAMINE N-ACYLTRANSFERASE"/>
    <property type="match status" value="1"/>
</dbReference>
<dbReference type="EC" id="2.3.1.191" evidence="7"/>
<evidence type="ECO:0000256" key="3">
    <source>
        <dbReference type="ARBA" id="ARBA00022679"/>
    </source>
</evidence>
<dbReference type="NCBIfam" id="NF002060">
    <property type="entry name" value="PRK00892.1"/>
    <property type="match status" value="1"/>
</dbReference>
<evidence type="ECO:0000313" key="10">
    <source>
        <dbReference type="Proteomes" id="UP001500604"/>
    </source>
</evidence>
<evidence type="ECO:0000256" key="6">
    <source>
        <dbReference type="ARBA" id="ARBA00023315"/>
    </source>
</evidence>
<evidence type="ECO:0000256" key="5">
    <source>
        <dbReference type="ARBA" id="ARBA00023098"/>
    </source>
</evidence>
<feature type="active site" description="Proton acceptor" evidence="7">
    <location>
        <position position="241"/>
    </location>
</feature>
<dbReference type="Pfam" id="PF04613">
    <property type="entry name" value="LpxD"/>
    <property type="match status" value="1"/>
</dbReference>
<evidence type="ECO:0000256" key="4">
    <source>
        <dbReference type="ARBA" id="ARBA00022737"/>
    </source>
</evidence>
<keyword evidence="3 7" id="KW-0808">Transferase</keyword>
<keyword evidence="6 7" id="KW-0012">Acyltransferase</keyword>
<dbReference type="CDD" id="cd03352">
    <property type="entry name" value="LbH_LpxD"/>
    <property type="match status" value="1"/>
</dbReference>
<evidence type="ECO:0000256" key="1">
    <source>
        <dbReference type="ARBA" id="ARBA00022516"/>
    </source>
</evidence>
<proteinExistence type="inferred from homology"/>
<dbReference type="InterPro" id="IPR001451">
    <property type="entry name" value="Hexapep"/>
</dbReference>
<accession>A0ABP8VCR9</accession>
<dbReference type="HAMAP" id="MF_00523">
    <property type="entry name" value="LpxD"/>
    <property type="match status" value="1"/>
</dbReference>
<keyword evidence="2 7" id="KW-0441">Lipid A biosynthesis</keyword>
<comment type="catalytic activity">
    <reaction evidence="7">
        <text>a UDP-3-O-[(3R)-3-hydroxyacyl]-alpha-D-glucosamine + a (3R)-hydroxyacyl-[ACP] = a UDP-2-N,3-O-bis[(3R)-3-hydroxyacyl]-alpha-D-glucosamine + holo-[ACP] + H(+)</text>
        <dbReference type="Rhea" id="RHEA:53836"/>
        <dbReference type="Rhea" id="RHEA-COMP:9685"/>
        <dbReference type="Rhea" id="RHEA-COMP:9945"/>
        <dbReference type="ChEBI" id="CHEBI:15378"/>
        <dbReference type="ChEBI" id="CHEBI:64479"/>
        <dbReference type="ChEBI" id="CHEBI:78827"/>
        <dbReference type="ChEBI" id="CHEBI:137740"/>
        <dbReference type="ChEBI" id="CHEBI:137748"/>
        <dbReference type="EC" id="2.3.1.191"/>
    </reaction>
</comment>
<dbReference type="Gene3D" id="2.160.10.10">
    <property type="entry name" value="Hexapeptide repeat proteins"/>
    <property type="match status" value="1"/>
</dbReference>
<dbReference type="PANTHER" id="PTHR43378:SF2">
    <property type="entry name" value="UDP-3-O-ACYLGLUCOSAMINE N-ACYLTRANSFERASE 1, MITOCHONDRIAL-RELATED"/>
    <property type="match status" value="1"/>
</dbReference>
<evidence type="ECO:0000256" key="2">
    <source>
        <dbReference type="ARBA" id="ARBA00022556"/>
    </source>
</evidence>
<gene>
    <name evidence="7 9" type="primary">lpxD</name>
    <name evidence="9" type="ORF">GCM10023116_50860</name>
</gene>
<comment type="caution">
    <text evidence="9">The sequence shown here is derived from an EMBL/GenBank/DDBJ whole genome shotgun (WGS) entry which is preliminary data.</text>
</comment>
<reference evidence="10" key="1">
    <citation type="journal article" date="2019" name="Int. J. Syst. Evol. Microbiol.">
        <title>The Global Catalogue of Microorganisms (GCM) 10K type strain sequencing project: providing services to taxonomists for standard genome sequencing and annotation.</title>
        <authorList>
            <consortium name="The Broad Institute Genomics Platform"/>
            <consortium name="The Broad Institute Genome Sequencing Center for Infectious Disease"/>
            <person name="Wu L."/>
            <person name="Ma J."/>
        </authorList>
    </citation>
    <scope>NUCLEOTIDE SEQUENCE [LARGE SCALE GENOMIC DNA]</scope>
    <source>
        <strain evidence="10">JCM 17805</strain>
    </source>
</reference>
<keyword evidence="4 7" id="KW-0677">Repeat</keyword>